<evidence type="ECO:0000256" key="10">
    <source>
        <dbReference type="SAM" id="MobiDB-lite"/>
    </source>
</evidence>
<dbReference type="SUPFAM" id="SSF57716">
    <property type="entry name" value="Glucocorticoid receptor-like (DNA-binding domain)"/>
    <property type="match status" value="1"/>
</dbReference>
<dbReference type="InterPro" id="IPR013088">
    <property type="entry name" value="Znf_NHR/GATA"/>
</dbReference>
<feature type="domain" description="Nuclear receptor" evidence="11">
    <location>
        <begin position="470"/>
        <end position="545"/>
    </location>
</feature>
<proteinExistence type="predicted"/>
<reference evidence="13" key="1">
    <citation type="submission" date="2022-03" db="EMBL/GenBank/DDBJ databases">
        <authorList>
            <person name="Sayadi A."/>
        </authorList>
    </citation>
    <scope>NUCLEOTIDE SEQUENCE</scope>
</reference>
<evidence type="ECO:0000256" key="1">
    <source>
        <dbReference type="ARBA" id="ARBA00004123"/>
    </source>
</evidence>
<dbReference type="SMART" id="SM00430">
    <property type="entry name" value="HOLI"/>
    <property type="match status" value="1"/>
</dbReference>
<dbReference type="GO" id="GO:0035556">
    <property type="term" value="P:intracellular signal transduction"/>
    <property type="evidence" value="ECO:0007669"/>
    <property type="project" value="UniProtKB-ARBA"/>
</dbReference>
<feature type="compositionally biased region" description="Low complexity" evidence="10">
    <location>
        <begin position="366"/>
        <end position="381"/>
    </location>
</feature>
<dbReference type="InterPro" id="IPR000536">
    <property type="entry name" value="Nucl_hrmn_rcpt_lig-bd"/>
</dbReference>
<protein>
    <recommendedName>
        <fullName evidence="15">Hormone receptor 4</fullName>
    </recommendedName>
</protein>
<dbReference type="Pfam" id="PF00105">
    <property type="entry name" value="zf-C4"/>
    <property type="match status" value="1"/>
</dbReference>
<feature type="region of interest" description="Disordered" evidence="10">
    <location>
        <begin position="52"/>
        <end position="93"/>
    </location>
</feature>
<dbReference type="PRINTS" id="PR00047">
    <property type="entry name" value="STROIDFINGER"/>
</dbReference>
<dbReference type="GO" id="GO:0008270">
    <property type="term" value="F:zinc ion binding"/>
    <property type="evidence" value="ECO:0007669"/>
    <property type="project" value="UniProtKB-KW"/>
</dbReference>
<dbReference type="EMBL" id="CAKOFQ010006840">
    <property type="protein sequence ID" value="CAH1975832.1"/>
    <property type="molecule type" value="Genomic_DNA"/>
</dbReference>
<keyword evidence="9" id="KW-0539">Nucleus</keyword>
<feature type="compositionally biased region" description="Pro residues" evidence="10">
    <location>
        <begin position="149"/>
        <end position="167"/>
    </location>
</feature>
<dbReference type="InterPro" id="IPR001723">
    <property type="entry name" value="Nuclear_hrmn_rcpt"/>
</dbReference>
<keyword evidence="5" id="KW-0805">Transcription regulation</keyword>
<comment type="subcellular location">
    <subcellularLocation>
        <location evidence="1">Nucleus</location>
    </subcellularLocation>
</comment>
<evidence type="ECO:0008006" key="15">
    <source>
        <dbReference type="Google" id="ProtNLM"/>
    </source>
</evidence>
<feature type="region of interest" description="Disordered" evidence="10">
    <location>
        <begin position="138"/>
        <end position="180"/>
    </location>
</feature>
<evidence type="ECO:0000256" key="4">
    <source>
        <dbReference type="ARBA" id="ARBA00022833"/>
    </source>
</evidence>
<dbReference type="InterPro" id="IPR050200">
    <property type="entry name" value="Nuclear_hormone_rcpt_NR3"/>
</dbReference>
<evidence type="ECO:0000256" key="3">
    <source>
        <dbReference type="ARBA" id="ARBA00022771"/>
    </source>
</evidence>
<dbReference type="Gene3D" id="1.10.565.10">
    <property type="entry name" value="Retinoid X Receptor"/>
    <property type="match status" value="1"/>
</dbReference>
<evidence type="ECO:0000313" key="13">
    <source>
        <dbReference type="EMBL" id="CAH1975832.1"/>
    </source>
</evidence>
<evidence type="ECO:0000259" key="11">
    <source>
        <dbReference type="PROSITE" id="PS51030"/>
    </source>
</evidence>
<dbReference type="SMART" id="SM00399">
    <property type="entry name" value="ZnF_C4"/>
    <property type="match status" value="1"/>
</dbReference>
<dbReference type="PROSITE" id="PS00031">
    <property type="entry name" value="NUCLEAR_REC_DBD_1"/>
    <property type="match status" value="1"/>
</dbReference>
<dbReference type="InterPro" id="IPR035500">
    <property type="entry name" value="NHR-like_dom_sf"/>
</dbReference>
<gene>
    <name evidence="13" type="ORF">ACAOBT_LOCUS11819</name>
</gene>
<keyword evidence="2" id="KW-0479">Metal-binding</keyword>
<feature type="compositionally biased region" description="Gly residues" evidence="10">
    <location>
        <begin position="382"/>
        <end position="393"/>
    </location>
</feature>
<keyword evidence="6" id="KW-0238">DNA-binding</keyword>
<evidence type="ECO:0000313" key="14">
    <source>
        <dbReference type="Proteomes" id="UP001152888"/>
    </source>
</evidence>
<dbReference type="OrthoDB" id="10006908at2759"/>
<dbReference type="PRINTS" id="PR00398">
    <property type="entry name" value="STRDHORMONER"/>
</dbReference>
<evidence type="ECO:0000259" key="12">
    <source>
        <dbReference type="PROSITE" id="PS51843"/>
    </source>
</evidence>
<keyword evidence="7" id="KW-0804">Transcription</keyword>
<dbReference type="PROSITE" id="PS51843">
    <property type="entry name" value="NR_LBD"/>
    <property type="match status" value="1"/>
</dbReference>
<feature type="domain" description="NR LBD" evidence="12">
    <location>
        <begin position="652"/>
        <end position="901"/>
    </location>
</feature>
<keyword evidence="3" id="KW-0863">Zinc-finger</keyword>
<evidence type="ECO:0000256" key="8">
    <source>
        <dbReference type="ARBA" id="ARBA00023170"/>
    </source>
</evidence>
<dbReference type="Gene3D" id="3.30.50.10">
    <property type="entry name" value="Erythroid Transcription Factor GATA-1, subunit A"/>
    <property type="match status" value="1"/>
</dbReference>
<organism evidence="13 14">
    <name type="scientific">Acanthoscelides obtectus</name>
    <name type="common">Bean weevil</name>
    <name type="synonym">Bruchus obtectus</name>
    <dbReference type="NCBI Taxonomy" id="200917"/>
    <lineage>
        <taxon>Eukaryota</taxon>
        <taxon>Metazoa</taxon>
        <taxon>Ecdysozoa</taxon>
        <taxon>Arthropoda</taxon>
        <taxon>Hexapoda</taxon>
        <taxon>Insecta</taxon>
        <taxon>Pterygota</taxon>
        <taxon>Neoptera</taxon>
        <taxon>Endopterygota</taxon>
        <taxon>Coleoptera</taxon>
        <taxon>Polyphaga</taxon>
        <taxon>Cucujiformia</taxon>
        <taxon>Chrysomeloidea</taxon>
        <taxon>Chrysomelidae</taxon>
        <taxon>Bruchinae</taxon>
        <taxon>Bruchini</taxon>
        <taxon>Acanthoscelides</taxon>
    </lineage>
</organism>
<dbReference type="AlphaFoldDB" id="A0A9P0KI19"/>
<keyword evidence="14" id="KW-1185">Reference proteome</keyword>
<dbReference type="InterPro" id="IPR001628">
    <property type="entry name" value="Znf_hrmn_rcpt"/>
</dbReference>
<keyword evidence="8" id="KW-0675">Receptor</keyword>
<dbReference type="Proteomes" id="UP001152888">
    <property type="component" value="Unassembled WGS sequence"/>
</dbReference>
<dbReference type="SUPFAM" id="SSF48508">
    <property type="entry name" value="Nuclear receptor ligand-binding domain"/>
    <property type="match status" value="1"/>
</dbReference>
<dbReference type="GO" id="GO:0000981">
    <property type="term" value="F:DNA-binding transcription factor activity, RNA polymerase II-specific"/>
    <property type="evidence" value="ECO:0007669"/>
    <property type="project" value="UniProtKB-ARBA"/>
</dbReference>
<evidence type="ECO:0000256" key="5">
    <source>
        <dbReference type="ARBA" id="ARBA00023015"/>
    </source>
</evidence>
<keyword evidence="4" id="KW-0862">Zinc</keyword>
<evidence type="ECO:0000256" key="7">
    <source>
        <dbReference type="ARBA" id="ARBA00023163"/>
    </source>
</evidence>
<sequence>MTLTRTPCELDKMSLFQDLKLKRRKVDSRCSSDGESVAGDVITSTPELLAGTLPSATTTSQGGVVGPPSPINHQGGLLSLTNAPAPPSPDSTPRLYPCHIVTPAEEEGRGNRPIQEDQKVFDGGGAFTIGTTASVIRPISSLRSASPPTGRPSPPFSPTSQPPPRPHSSPGRPATASSPRLSPVIRHAPLAAAVAAAAAAPPRGVIISQSQQQLWLKHSRINGVKPELIGGSFPPASPVGATVSQSPGSSPLHRSGSMSHHHHHQPSPSGVRSTPTVIMGEAGGVRTMIWSQPSLIPGPASPQQQDHATTSWQAAAAVAAAAAQVGVDETAAQLLLNLGQDRLRLPVTSTTMVNTGNSNGGGSSSSGGRPSPHSPVSYSPSTGGGATTGGGGSPLNMERLWAGDLRQLPGAAAIAAAAGNSQQLHALNLSAPTAAAAALLGYTPMDVKPLLDPAGVDPQSTSGADEEEQPMICMICEDKATGLHYGIITCEGCKGFFKRTVQNRRVYTCVADGNCEITKAQRNRCQYCRFKKCIEQGMVLQAVREDRMPGGRNSGAVYNLYKVKYKKHKKPSAKQQPQKASEKAILAHQLKQQQQQMDPSGAAGMGSLPSSLVNGTILKTALTNPSEVIRLRQRLDSATVTSSRDRSFSVEYSMAMIKTLIDCDEFQDIATLQNLDDLLDHNTDLSEKLCNIGDSIVYKLVQWTKRLPFYLELPVEVHTRLLTHKWHELLVLTTSAYQAIHKHQPQQQNREHQSTVLEADFNQEVETNLCTLQSCLTSMMGREITIEQLRQDVGLMIEKITHVTLMFRQIKLTMEEYVCLKVITMLNQAKPSSTSGNSELEAIHERYMTCLRVYTQHMYPQQITRFQDLLVRLPEIQSAASLLLESKMFYVPFLLNSAIQR</sequence>
<dbReference type="FunFam" id="1.10.565.10:FF:000034">
    <property type="entry name" value="Hormone receptor 4, isoform J"/>
    <property type="match status" value="1"/>
</dbReference>
<dbReference type="PANTHER" id="PTHR48092">
    <property type="entry name" value="KNIRPS-RELATED PROTEIN-RELATED"/>
    <property type="match status" value="1"/>
</dbReference>
<dbReference type="GO" id="GO:0005634">
    <property type="term" value="C:nucleus"/>
    <property type="evidence" value="ECO:0007669"/>
    <property type="project" value="UniProtKB-SubCell"/>
</dbReference>
<feature type="region of interest" description="Disordered" evidence="10">
    <location>
        <begin position="350"/>
        <end position="397"/>
    </location>
</feature>
<dbReference type="GO" id="GO:0043565">
    <property type="term" value="F:sequence-specific DNA binding"/>
    <property type="evidence" value="ECO:0007669"/>
    <property type="project" value="InterPro"/>
</dbReference>
<comment type="caution">
    <text evidence="13">The sequence shown here is derived from an EMBL/GenBank/DDBJ whole genome shotgun (WGS) entry which is preliminary data.</text>
</comment>
<feature type="region of interest" description="Disordered" evidence="10">
    <location>
        <begin position="235"/>
        <end position="274"/>
    </location>
</feature>
<accession>A0A9P0KI19</accession>
<dbReference type="FunFam" id="3.30.50.10:FF:000006">
    <property type="entry name" value="Nuclear receptor subfamily 5 group A member"/>
    <property type="match status" value="1"/>
</dbReference>
<dbReference type="CDD" id="cd07168">
    <property type="entry name" value="NR_DBD_DHR4_like"/>
    <property type="match status" value="1"/>
</dbReference>
<dbReference type="PROSITE" id="PS51030">
    <property type="entry name" value="NUCLEAR_REC_DBD_2"/>
    <property type="match status" value="1"/>
</dbReference>
<name>A0A9P0KI19_ACAOB</name>
<evidence type="ECO:0000256" key="2">
    <source>
        <dbReference type="ARBA" id="ARBA00022723"/>
    </source>
</evidence>
<evidence type="ECO:0000256" key="6">
    <source>
        <dbReference type="ARBA" id="ARBA00023125"/>
    </source>
</evidence>
<dbReference type="Pfam" id="PF00104">
    <property type="entry name" value="Hormone_recep"/>
    <property type="match status" value="1"/>
</dbReference>
<evidence type="ECO:0000256" key="9">
    <source>
        <dbReference type="ARBA" id="ARBA00023242"/>
    </source>
</evidence>